<dbReference type="InterPro" id="IPR007899">
    <property type="entry name" value="CHAD_dom"/>
</dbReference>
<dbReference type="EMBL" id="JAKLTQ010000035">
    <property type="protein sequence ID" value="MCG2624901.1"/>
    <property type="molecule type" value="Genomic_DNA"/>
</dbReference>
<accession>A0ABS9LDX3</accession>
<feature type="compositionally biased region" description="Basic and acidic residues" evidence="1">
    <location>
        <begin position="383"/>
        <end position="397"/>
    </location>
</feature>
<dbReference type="Proteomes" id="UP001165368">
    <property type="component" value="Unassembled WGS sequence"/>
</dbReference>
<proteinExistence type="predicted"/>
<evidence type="ECO:0000313" key="4">
    <source>
        <dbReference type="Proteomes" id="UP001165368"/>
    </source>
</evidence>
<organism evidence="3 4">
    <name type="scientific">Arthrobacter hankyongi</name>
    <dbReference type="NCBI Taxonomy" id="2904801"/>
    <lineage>
        <taxon>Bacteria</taxon>
        <taxon>Bacillati</taxon>
        <taxon>Actinomycetota</taxon>
        <taxon>Actinomycetes</taxon>
        <taxon>Micrococcales</taxon>
        <taxon>Micrococcaceae</taxon>
        <taxon>Arthrobacter</taxon>
    </lineage>
</organism>
<dbReference type="PROSITE" id="PS51708">
    <property type="entry name" value="CHAD"/>
    <property type="match status" value="1"/>
</dbReference>
<name>A0ABS9LDX3_9MICC</name>
<dbReference type="InterPro" id="IPR038186">
    <property type="entry name" value="CHAD_dom_sf"/>
</dbReference>
<keyword evidence="4" id="KW-1185">Reference proteome</keyword>
<feature type="domain" description="CHAD" evidence="2">
    <location>
        <begin position="28"/>
        <end position="323"/>
    </location>
</feature>
<feature type="region of interest" description="Disordered" evidence="1">
    <location>
        <begin position="383"/>
        <end position="409"/>
    </location>
</feature>
<feature type="region of interest" description="Disordered" evidence="1">
    <location>
        <begin position="1"/>
        <end position="32"/>
    </location>
</feature>
<dbReference type="PANTHER" id="PTHR39339:SF1">
    <property type="entry name" value="CHAD DOMAIN-CONTAINING PROTEIN"/>
    <property type="match status" value="1"/>
</dbReference>
<dbReference type="Gene3D" id="1.40.20.10">
    <property type="entry name" value="CHAD domain"/>
    <property type="match status" value="1"/>
</dbReference>
<protein>
    <submittedName>
        <fullName evidence="3">CHAD domain-containing protein</fullName>
    </submittedName>
</protein>
<dbReference type="Pfam" id="PF05235">
    <property type="entry name" value="CHAD"/>
    <property type="match status" value="1"/>
</dbReference>
<dbReference type="PANTHER" id="PTHR39339">
    <property type="entry name" value="SLR1444 PROTEIN"/>
    <property type="match status" value="1"/>
</dbReference>
<feature type="compositionally biased region" description="Polar residues" evidence="1">
    <location>
        <begin position="1"/>
        <end position="28"/>
    </location>
</feature>
<feature type="region of interest" description="Disordered" evidence="1">
    <location>
        <begin position="328"/>
        <end position="355"/>
    </location>
</feature>
<sequence>MTTTATNTREPSIRRTTSSKNQTTTASPPTAGEVVLQALRAGTGALREAERQVRVGDPKGVTRMRVAIRQLRSTLRGFSRILDRQATRPVCAELAWLGRQLGEENDTQTTLKELKRQHDALPSELIVGPVVDDARPQLDQLAVRSSQTTQATLDSDRYAALRQELDWLPADPPFTERAARPAAEELPKSIAKALRTLDRHLVAAQALPAGTERDQALHEARKADKQLRYVIDVATPVVGKPARRLGRQAKKLQDLLGDYQDAIVTRPLLQELGSAASVKGHPTSTYYLVDALEHVRTDRVLEKLPRRLRGLYDEAAWLPNAASLQYDPGTSAAPRGPGAGAETHQKCPKVTPSRASSITATEIESVVLPAGELDGHQPLVRHQHDLGDRGVGDDGCGRQRVGRHIAPCP</sequence>
<evidence type="ECO:0000313" key="3">
    <source>
        <dbReference type="EMBL" id="MCG2624901.1"/>
    </source>
</evidence>
<dbReference type="SMART" id="SM00880">
    <property type="entry name" value="CHAD"/>
    <property type="match status" value="1"/>
</dbReference>
<evidence type="ECO:0000259" key="2">
    <source>
        <dbReference type="PROSITE" id="PS51708"/>
    </source>
</evidence>
<dbReference type="RefSeq" id="WP_237827365.1">
    <property type="nucleotide sequence ID" value="NZ_JAKLTQ010000035.1"/>
</dbReference>
<reference evidence="3" key="1">
    <citation type="submission" date="2022-01" db="EMBL/GenBank/DDBJ databases">
        <authorList>
            <person name="Jo J.-H."/>
            <person name="Im W.-T."/>
        </authorList>
    </citation>
    <scope>NUCLEOTIDE SEQUENCE</scope>
    <source>
        <strain evidence="3">I2-34</strain>
    </source>
</reference>
<evidence type="ECO:0000256" key="1">
    <source>
        <dbReference type="SAM" id="MobiDB-lite"/>
    </source>
</evidence>
<comment type="caution">
    <text evidence="3">The sequence shown here is derived from an EMBL/GenBank/DDBJ whole genome shotgun (WGS) entry which is preliminary data.</text>
</comment>
<gene>
    <name evidence="3" type="ORF">LVY72_23710</name>
</gene>